<dbReference type="HOGENOM" id="CLU_2239274_0_0_1"/>
<evidence type="ECO:0000313" key="1">
    <source>
        <dbReference type="EMBL" id="EFX88504.1"/>
    </source>
</evidence>
<proteinExistence type="predicted"/>
<accession>E9FV68</accession>
<evidence type="ECO:0000313" key="2">
    <source>
        <dbReference type="Proteomes" id="UP000000305"/>
    </source>
</evidence>
<dbReference type="KEGG" id="dpx:DAPPUDRAFT_233582"/>
<dbReference type="InParanoid" id="E9FV68"/>
<reference evidence="1 2" key="1">
    <citation type="journal article" date="2011" name="Science">
        <title>The ecoresponsive genome of Daphnia pulex.</title>
        <authorList>
            <person name="Colbourne J.K."/>
            <person name="Pfrender M.E."/>
            <person name="Gilbert D."/>
            <person name="Thomas W.K."/>
            <person name="Tucker A."/>
            <person name="Oakley T.H."/>
            <person name="Tokishita S."/>
            <person name="Aerts A."/>
            <person name="Arnold G.J."/>
            <person name="Basu M.K."/>
            <person name="Bauer D.J."/>
            <person name="Caceres C.E."/>
            <person name="Carmel L."/>
            <person name="Casola C."/>
            <person name="Choi J.H."/>
            <person name="Detter J.C."/>
            <person name="Dong Q."/>
            <person name="Dusheyko S."/>
            <person name="Eads B.D."/>
            <person name="Frohlich T."/>
            <person name="Geiler-Samerotte K.A."/>
            <person name="Gerlach D."/>
            <person name="Hatcher P."/>
            <person name="Jogdeo S."/>
            <person name="Krijgsveld J."/>
            <person name="Kriventseva E.V."/>
            <person name="Kultz D."/>
            <person name="Laforsch C."/>
            <person name="Lindquist E."/>
            <person name="Lopez J."/>
            <person name="Manak J.R."/>
            <person name="Muller J."/>
            <person name="Pangilinan J."/>
            <person name="Patwardhan R.P."/>
            <person name="Pitluck S."/>
            <person name="Pritham E.J."/>
            <person name="Rechtsteiner A."/>
            <person name="Rho M."/>
            <person name="Rogozin I.B."/>
            <person name="Sakarya O."/>
            <person name="Salamov A."/>
            <person name="Schaack S."/>
            <person name="Shapiro H."/>
            <person name="Shiga Y."/>
            <person name="Skalitzky C."/>
            <person name="Smith Z."/>
            <person name="Souvorov A."/>
            <person name="Sung W."/>
            <person name="Tang Z."/>
            <person name="Tsuchiya D."/>
            <person name="Tu H."/>
            <person name="Vos H."/>
            <person name="Wang M."/>
            <person name="Wolf Y.I."/>
            <person name="Yamagata H."/>
            <person name="Yamada T."/>
            <person name="Ye Y."/>
            <person name="Shaw J.R."/>
            <person name="Andrews J."/>
            <person name="Crease T.J."/>
            <person name="Tang H."/>
            <person name="Lucas S.M."/>
            <person name="Robertson H.M."/>
            <person name="Bork P."/>
            <person name="Koonin E.V."/>
            <person name="Zdobnov E.M."/>
            <person name="Grigoriev I.V."/>
            <person name="Lynch M."/>
            <person name="Boore J.L."/>
        </authorList>
    </citation>
    <scope>NUCLEOTIDE SEQUENCE [LARGE SCALE GENOMIC DNA]</scope>
</reference>
<keyword evidence="2" id="KW-1185">Reference proteome</keyword>
<dbReference type="AlphaFoldDB" id="E9FV68"/>
<organism evidence="1 2">
    <name type="scientific">Daphnia pulex</name>
    <name type="common">Water flea</name>
    <dbReference type="NCBI Taxonomy" id="6669"/>
    <lineage>
        <taxon>Eukaryota</taxon>
        <taxon>Metazoa</taxon>
        <taxon>Ecdysozoa</taxon>
        <taxon>Arthropoda</taxon>
        <taxon>Crustacea</taxon>
        <taxon>Branchiopoda</taxon>
        <taxon>Diplostraca</taxon>
        <taxon>Cladocera</taxon>
        <taxon>Anomopoda</taxon>
        <taxon>Daphniidae</taxon>
        <taxon>Daphnia</taxon>
    </lineage>
</organism>
<gene>
    <name evidence="1" type="ORF">DAPPUDRAFT_233582</name>
</gene>
<sequence length="105" mass="11839">MSLDNGLRESKAGIQQEFEGLIRLEQIKLYQEAQEQEAESPVPEVDLLPVPSIHEKTDTLFRNVEEANWQASLAYDVVCPLAWKFFLSFEAPAVPGSIPIIWKPG</sequence>
<name>E9FV68_DAPPU</name>
<protein>
    <submittedName>
        <fullName evidence="1">Uncharacterized protein</fullName>
    </submittedName>
</protein>
<dbReference type="EMBL" id="GL732525">
    <property type="protein sequence ID" value="EFX88504.1"/>
    <property type="molecule type" value="Genomic_DNA"/>
</dbReference>
<dbReference type="Proteomes" id="UP000000305">
    <property type="component" value="Unassembled WGS sequence"/>
</dbReference>